<dbReference type="GeneID" id="20674293"/>
<keyword evidence="3" id="KW-1185">Reference proteome</keyword>
<dbReference type="KEGG" id="hir:HETIRDRAFT_428666"/>
<evidence type="ECO:0000313" key="2">
    <source>
        <dbReference type="EMBL" id="ETW78894.1"/>
    </source>
</evidence>
<protein>
    <submittedName>
        <fullName evidence="2">Uncharacterized protein</fullName>
    </submittedName>
</protein>
<feature type="transmembrane region" description="Helical" evidence="1">
    <location>
        <begin position="12"/>
        <end position="31"/>
    </location>
</feature>
<sequence>MIFDSPVTKSLIAFLPASSSLMLSLISVLKVKLTNYMLSLLDSTAEYEDYEVWGQGFAKQVAVFDCSACGQDMPELADFITKAKCGLDPMATNNWLQAAHVVLQHQQAAEEQALVEKRECVAITEWEAAKAEATRAAVAQKSAKVQCRTSKVNNFANSPGRIFWDKLSSDLDSGKKKESKNALYGSFHGKIGVANFLGKKKQNVIRPKMAPKSI</sequence>
<name>W4JZJ9_HETIT</name>
<accession>W4JZJ9</accession>
<keyword evidence="1" id="KW-0472">Membrane</keyword>
<dbReference type="HOGENOM" id="CLU_1289060_0_0_1"/>
<gene>
    <name evidence="2" type="ORF">HETIRDRAFT_428666</name>
</gene>
<dbReference type="AlphaFoldDB" id="W4JZJ9"/>
<dbReference type="Proteomes" id="UP000030671">
    <property type="component" value="Unassembled WGS sequence"/>
</dbReference>
<reference evidence="2 3" key="1">
    <citation type="journal article" date="2012" name="New Phytol.">
        <title>Insight into trade-off between wood decay and parasitism from the genome of a fungal forest pathogen.</title>
        <authorList>
            <person name="Olson A."/>
            <person name="Aerts A."/>
            <person name="Asiegbu F."/>
            <person name="Belbahri L."/>
            <person name="Bouzid O."/>
            <person name="Broberg A."/>
            <person name="Canback B."/>
            <person name="Coutinho P.M."/>
            <person name="Cullen D."/>
            <person name="Dalman K."/>
            <person name="Deflorio G."/>
            <person name="van Diepen L.T."/>
            <person name="Dunand C."/>
            <person name="Duplessis S."/>
            <person name="Durling M."/>
            <person name="Gonthier P."/>
            <person name="Grimwood J."/>
            <person name="Fossdal C.G."/>
            <person name="Hansson D."/>
            <person name="Henrissat B."/>
            <person name="Hietala A."/>
            <person name="Himmelstrand K."/>
            <person name="Hoffmeister D."/>
            <person name="Hogberg N."/>
            <person name="James T.Y."/>
            <person name="Karlsson M."/>
            <person name="Kohler A."/>
            <person name="Kues U."/>
            <person name="Lee Y.H."/>
            <person name="Lin Y.C."/>
            <person name="Lind M."/>
            <person name="Lindquist E."/>
            <person name="Lombard V."/>
            <person name="Lucas S."/>
            <person name="Lunden K."/>
            <person name="Morin E."/>
            <person name="Murat C."/>
            <person name="Park J."/>
            <person name="Raffaello T."/>
            <person name="Rouze P."/>
            <person name="Salamov A."/>
            <person name="Schmutz J."/>
            <person name="Solheim H."/>
            <person name="Stahlberg J."/>
            <person name="Velez H."/>
            <person name="de Vries R.P."/>
            <person name="Wiebenga A."/>
            <person name="Woodward S."/>
            <person name="Yakovlev I."/>
            <person name="Garbelotto M."/>
            <person name="Martin F."/>
            <person name="Grigoriev I.V."/>
            <person name="Stenlid J."/>
        </authorList>
    </citation>
    <scope>NUCLEOTIDE SEQUENCE [LARGE SCALE GENOMIC DNA]</scope>
    <source>
        <strain evidence="2 3">TC 32-1</strain>
    </source>
</reference>
<keyword evidence="1" id="KW-0812">Transmembrane</keyword>
<proteinExistence type="predicted"/>
<dbReference type="RefSeq" id="XP_009549184.1">
    <property type="nucleotide sequence ID" value="XM_009550889.1"/>
</dbReference>
<keyword evidence="1" id="KW-1133">Transmembrane helix</keyword>
<organism evidence="2 3">
    <name type="scientific">Heterobasidion irregulare (strain TC 32-1)</name>
    <dbReference type="NCBI Taxonomy" id="747525"/>
    <lineage>
        <taxon>Eukaryota</taxon>
        <taxon>Fungi</taxon>
        <taxon>Dikarya</taxon>
        <taxon>Basidiomycota</taxon>
        <taxon>Agaricomycotina</taxon>
        <taxon>Agaricomycetes</taxon>
        <taxon>Russulales</taxon>
        <taxon>Bondarzewiaceae</taxon>
        <taxon>Heterobasidion</taxon>
        <taxon>Heterobasidion annosum species complex</taxon>
    </lineage>
</organism>
<dbReference type="InParanoid" id="W4JZJ9"/>
<dbReference type="EMBL" id="KI925461">
    <property type="protein sequence ID" value="ETW78894.1"/>
    <property type="molecule type" value="Genomic_DNA"/>
</dbReference>
<evidence type="ECO:0000313" key="3">
    <source>
        <dbReference type="Proteomes" id="UP000030671"/>
    </source>
</evidence>
<evidence type="ECO:0000256" key="1">
    <source>
        <dbReference type="SAM" id="Phobius"/>
    </source>
</evidence>